<evidence type="ECO:0000256" key="7">
    <source>
        <dbReference type="ARBA" id="ARBA00022918"/>
    </source>
</evidence>
<name>A0A834U113_9FABA</name>
<dbReference type="OrthoDB" id="6776856at2759"/>
<keyword evidence="7" id="KW-0695">RNA-directed DNA polymerase</keyword>
<feature type="domain" description="GAG-pre-integrase" evidence="10">
    <location>
        <begin position="37"/>
        <end position="102"/>
    </location>
</feature>
<keyword evidence="12" id="KW-1185">Reference proteome</keyword>
<dbReference type="GO" id="GO:0003887">
    <property type="term" value="F:DNA-directed DNA polymerase activity"/>
    <property type="evidence" value="ECO:0007669"/>
    <property type="project" value="UniProtKB-KW"/>
</dbReference>
<comment type="caution">
    <text evidence="11">The sequence shown here is derived from an EMBL/GenBank/DDBJ whole genome shotgun (WGS) entry which is preliminary data.</text>
</comment>
<dbReference type="GO" id="GO:0006310">
    <property type="term" value="P:DNA recombination"/>
    <property type="evidence" value="ECO:0007669"/>
    <property type="project" value="UniProtKB-KW"/>
</dbReference>
<evidence type="ECO:0000256" key="6">
    <source>
        <dbReference type="ARBA" id="ARBA00022908"/>
    </source>
</evidence>
<dbReference type="GO" id="GO:0016787">
    <property type="term" value="F:hydrolase activity"/>
    <property type="evidence" value="ECO:0007669"/>
    <property type="project" value="UniProtKB-KW"/>
</dbReference>
<evidence type="ECO:0000256" key="9">
    <source>
        <dbReference type="ARBA" id="ARBA00023172"/>
    </source>
</evidence>
<keyword evidence="3" id="KW-0255">Endonuclease</keyword>
<evidence type="ECO:0000313" key="11">
    <source>
        <dbReference type="EMBL" id="KAF7831387.1"/>
    </source>
</evidence>
<accession>A0A834U113</accession>
<evidence type="ECO:0000256" key="5">
    <source>
        <dbReference type="ARBA" id="ARBA00022842"/>
    </source>
</evidence>
<keyword evidence="5" id="KW-0460">Magnesium</keyword>
<evidence type="ECO:0000259" key="10">
    <source>
        <dbReference type="Pfam" id="PF13976"/>
    </source>
</evidence>
<keyword evidence="8" id="KW-0548">Nucleotidyltransferase</keyword>
<sequence>MGQLFEKGYDMRVHQGFCTLFDKNRIVAKVKMSHNRLFPFKIQRSKFSCLNYVIPDENWFWNLRVGHFHFSGLNNLSRKRLVSGLPVVNIPYCVCETFVMGKKHRETLQVGKLWRKLPKEFWAEAIACVVNILNRCPLKSVHDKTLEEAWSRRRPSIRHLKVFGCIAYARVPYQLRKKLDDKR</sequence>
<proteinExistence type="predicted"/>
<organism evidence="11 12">
    <name type="scientific">Senna tora</name>
    <dbReference type="NCBI Taxonomy" id="362788"/>
    <lineage>
        <taxon>Eukaryota</taxon>
        <taxon>Viridiplantae</taxon>
        <taxon>Streptophyta</taxon>
        <taxon>Embryophyta</taxon>
        <taxon>Tracheophyta</taxon>
        <taxon>Spermatophyta</taxon>
        <taxon>Magnoliopsida</taxon>
        <taxon>eudicotyledons</taxon>
        <taxon>Gunneridae</taxon>
        <taxon>Pentapetalae</taxon>
        <taxon>rosids</taxon>
        <taxon>fabids</taxon>
        <taxon>Fabales</taxon>
        <taxon>Fabaceae</taxon>
        <taxon>Caesalpinioideae</taxon>
        <taxon>Cassia clade</taxon>
        <taxon>Senna</taxon>
    </lineage>
</organism>
<keyword evidence="1" id="KW-0540">Nuclease</keyword>
<reference evidence="11" key="1">
    <citation type="submission" date="2020-09" db="EMBL/GenBank/DDBJ databases">
        <title>Genome-Enabled Discovery of Anthraquinone Biosynthesis in Senna tora.</title>
        <authorList>
            <person name="Kang S.-H."/>
            <person name="Pandey R.P."/>
            <person name="Lee C.-M."/>
            <person name="Sim J.-S."/>
            <person name="Jeong J.-T."/>
            <person name="Choi B.-S."/>
            <person name="Jung M."/>
            <person name="Ginzburg D."/>
            <person name="Zhao K."/>
            <person name="Won S.Y."/>
            <person name="Oh T.-J."/>
            <person name="Yu Y."/>
            <person name="Kim N.-H."/>
            <person name="Lee O.R."/>
            <person name="Lee T.-H."/>
            <person name="Bashyal P."/>
            <person name="Kim T.-S."/>
            <person name="Lee W.-H."/>
            <person name="Kawkins C."/>
            <person name="Kim C.-K."/>
            <person name="Kim J.S."/>
            <person name="Ahn B.O."/>
            <person name="Rhee S.Y."/>
            <person name="Sohng J.K."/>
        </authorList>
    </citation>
    <scope>NUCLEOTIDE SEQUENCE</scope>
    <source>
        <tissue evidence="11">Leaf</tissue>
    </source>
</reference>
<protein>
    <submittedName>
        <fullName evidence="11">Retrovirus-related Pol polyprotein from transposon TNT 1-94</fullName>
    </submittedName>
</protein>
<dbReference type="Proteomes" id="UP000634136">
    <property type="component" value="Unassembled WGS sequence"/>
</dbReference>
<evidence type="ECO:0000313" key="12">
    <source>
        <dbReference type="Proteomes" id="UP000634136"/>
    </source>
</evidence>
<dbReference type="Pfam" id="PF13976">
    <property type="entry name" value="gag_pre-integrs"/>
    <property type="match status" value="1"/>
</dbReference>
<keyword evidence="2" id="KW-0479">Metal-binding</keyword>
<evidence type="ECO:0000256" key="2">
    <source>
        <dbReference type="ARBA" id="ARBA00022723"/>
    </source>
</evidence>
<keyword evidence="9" id="KW-0233">DNA recombination</keyword>
<dbReference type="PANTHER" id="PTHR42648">
    <property type="entry name" value="TRANSPOSASE, PUTATIVE-RELATED"/>
    <property type="match status" value="1"/>
</dbReference>
<evidence type="ECO:0000256" key="4">
    <source>
        <dbReference type="ARBA" id="ARBA00022801"/>
    </source>
</evidence>
<dbReference type="EMBL" id="JAAIUW010000005">
    <property type="protein sequence ID" value="KAF7831387.1"/>
    <property type="molecule type" value="Genomic_DNA"/>
</dbReference>
<dbReference type="GO" id="GO:0046872">
    <property type="term" value="F:metal ion binding"/>
    <property type="evidence" value="ECO:0007669"/>
    <property type="project" value="UniProtKB-KW"/>
</dbReference>
<dbReference type="GO" id="GO:0003964">
    <property type="term" value="F:RNA-directed DNA polymerase activity"/>
    <property type="evidence" value="ECO:0007669"/>
    <property type="project" value="UniProtKB-KW"/>
</dbReference>
<gene>
    <name evidence="11" type="ORF">G2W53_013720</name>
</gene>
<keyword evidence="8" id="KW-0808">Transferase</keyword>
<dbReference type="GO" id="GO:0004519">
    <property type="term" value="F:endonuclease activity"/>
    <property type="evidence" value="ECO:0007669"/>
    <property type="project" value="UniProtKB-KW"/>
</dbReference>
<keyword evidence="6" id="KW-0229">DNA integration</keyword>
<evidence type="ECO:0000256" key="1">
    <source>
        <dbReference type="ARBA" id="ARBA00022722"/>
    </source>
</evidence>
<keyword evidence="8" id="KW-0239">DNA-directed DNA polymerase</keyword>
<evidence type="ECO:0000256" key="3">
    <source>
        <dbReference type="ARBA" id="ARBA00022759"/>
    </source>
</evidence>
<evidence type="ECO:0000256" key="8">
    <source>
        <dbReference type="ARBA" id="ARBA00022932"/>
    </source>
</evidence>
<dbReference type="GO" id="GO:0015074">
    <property type="term" value="P:DNA integration"/>
    <property type="evidence" value="ECO:0007669"/>
    <property type="project" value="UniProtKB-KW"/>
</dbReference>
<dbReference type="PANTHER" id="PTHR42648:SF11">
    <property type="entry name" value="TRANSPOSON TY4-P GAG-POL POLYPROTEIN"/>
    <property type="match status" value="1"/>
</dbReference>
<dbReference type="InterPro" id="IPR039537">
    <property type="entry name" value="Retrotran_Ty1/copia-like"/>
</dbReference>
<dbReference type="AlphaFoldDB" id="A0A834U113"/>
<dbReference type="InterPro" id="IPR025724">
    <property type="entry name" value="GAG-pre-integrase_dom"/>
</dbReference>
<keyword evidence="4" id="KW-0378">Hydrolase</keyword>